<dbReference type="PANTHER" id="PTHR12304">
    <property type="entry name" value="INOSINE-URIDINE PREFERRING NUCLEOSIDE HYDROLASE"/>
    <property type="match status" value="1"/>
</dbReference>
<feature type="domain" description="Inosine/uridine-preferring nucleoside hydrolase" evidence="3">
    <location>
        <begin position="6"/>
        <end position="343"/>
    </location>
</feature>
<dbReference type="Gene3D" id="3.90.245.10">
    <property type="entry name" value="Ribonucleoside hydrolase-like"/>
    <property type="match status" value="1"/>
</dbReference>
<dbReference type="HOGENOM" id="CLU_036838_6_0_11"/>
<organism evidence="4 5">
    <name type="scientific">Segniliparus rugosus (strain ATCC BAA-974 / DSM 45345 / CCUG 50838 / CIP 108380 / JCM 13579 / CDC 945)</name>
    <dbReference type="NCBI Taxonomy" id="679197"/>
    <lineage>
        <taxon>Bacteria</taxon>
        <taxon>Bacillati</taxon>
        <taxon>Actinomycetota</taxon>
        <taxon>Actinomycetes</taxon>
        <taxon>Mycobacteriales</taxon>
        <taxon>Segniliparaceae</taxon>
        <taxon>Segniliparus</taxon>
    </lineage>
</organism>
<dbReference type="InterPro" id="IPR036452">
    <property type="entry name" value="Ribo_hydro-like"/>
</dbReference>
<dbReference type="STRING" id="679197.HMPREF9336_01871"/>
<dbReference type="AlphaFoldDB" id="E5XQU9"/>
<evidence type="ECO:0000313" key="5">
    <source>
        <dbReference type="Proteomes" id="UP000004816"/>
    </source>
</evidence>
<sequence>MTIPLFADVDTGIDDAWALLTLLSNPRADLVGVACTAGNVSVDQVCANTLAVLELAGRADIPVSQGREAPLRLAPGEWFEVADDTHGGSGLGYATVAEAQAWTTHYDAAEAWVQAARARPGELVGLVTGPLTNLALALRAEPELPRLLKRLVIMGGAFDYPGNTTPVAEWNVHVDPEAAKEVFDAWSEAIERGATSVLDGAPLELPLICGLNLTERIVLTPERLRTLSELVEGAGTAAMSAEDPRGTRSTARNPLLRLLEDATRFYFEFHHDQGEGYIAHMHDPFAAEAAVDPEIVLTAPASVDVELLGLITRGMTVADWSGKWRREPNAAVAVTTDPGAFFDRVLPRLAAFLRGL</sequence>
<keyword evidence="5" id="KW-1185">Reference proteome</keyword>
<evidence type="ECO:0000256" key="1">
    <source>
        <dbReference type="ARBA" id="ARBA00022801"/>
    </source>
</evidence>
<dbReference type="SUPFAM" id="SSF53590">
    <property type="entry name" value="Nucleoside hydrolase"/>
    <property type="match status" value="1"/>
</dbReference>
<dbReference type="InterPro" id="IPR001910">
    <property type="entry name" value="Inosine/uridine_hydrolase_dom"/>
</dbReference>
<evidence type="ECO:0000259" key="3">
    <source>
        <dbReference type="Pfam" id="PF01156"/>
    </source>
</evidence>
<keyword evidence="1" id="KW-0378">Hydrolase</keyword>
<evidence type="ECO:0000313" key="4">
    <source>
        <dbReference type="EMBL" id="EFV13284.1"/>
    </source>
</evidence>
<dbReference type="Pfam" id="PF01156">
    <property type="entry name" value="IU_nuc_hydro"/>
    <property type="match status" value="1"/>
</dbReference>
<dbReference type="Proteomes" id="UP000004816">
    <property type="component" value="Unassembled WGS sequence"/>
</dbReference>
<accession>E5XQU9</accession>
<dbReference type="RefSeq" id="WP_007469726.1">
    <property type="nucleotide sequence ID" value="NZ_KI391953.1"/>
</dbReference>
<dbReference type="InterPro" id="IPR023186">
    <property type="entry name" value="IUNH"/>
</dbReference>
<proteinExistence type="predicted"/>
<keyword evidence="2" id="KW-0326">Glycosidase</keyword>
<reference evidence="4 5" key="1">
    <citation type="journal article" date="2011" name="Stand. Genomic Sci.">
        <title>High quality draft genome sequence of Segniliparus rugosus CDC 945(T)= (ATCC BAA-974(T)).</title>
        <authorList>
            <person name="Earl A.M."/>
            <person name="Desjardins C.A."/>
            <person name="Fitzgerald M.G."/>
            <person name="Arachchi H.M."/>
            <person name="Zeng Q."/>
            <person name="Mehta T."/>
            <person name="Griggs A."/>
            <person name="Birren B.W."/>
            <person name="Toney N.C."/>
            <person name="Carr J."/>
            <person name="Posey J."/>
            <person name="Butler W.R."/>
        </authorList>
    </citation>
    <scope>NUCLEOTIDE SEQUENCE [LARGE SCALE GENOMIC DNA]</scope>
    <source>
        <strain evidence="5">ATCC BAA-974 / DSM 45345 / CCUG 50838 / CIP 108380 / JCM 13579 / CDC 945</strain>
    </source>
</reference>
<dbReference type="EMBL" id="ACZI02000002">
    <property type="protein sequence ID" value="EFV13284.1"/>
    <property type="molecule type" value="Genomic_DNA"/>
</dbReference>
<dbReference type="PANTHER" id="PTHR12304:SF4">
    <property type="entry name" value="URIDINE NUCLEOSIDASE"/>
    <property type="match status" value="1"/>
</dbReference>
<name>E5XQU9_SEGRC</name>
<protein>
    <recommendedName>
        <fullName evidence="3">Inosine/uridine-preferring nucleoside hydrolase domain-containing protein</fullName>
    </recommendedName>
</protein>
<gene>
    <name evidence="4" type="ORF">HMPREF9336_01871</name>
</gene>
<dbReference type="GO" id="GO:0005829">
    <property type="term" value="C:cytosol"/>
    <property type="evidence" value="ECO:0007669"/>
    <property type="project" value="TreeGrafter"/>
</dbReference>
<dbReference type="GO" id="GO:0006152">
    <property type="term" value="P:purine nucleoside catabolic process"/>
    <property type="evidence" value="ECO:0007669"/>
    <property type="project" value="TreeGrafter"/>
</dbReference>
<dbReference type="OrthoDB" id="9797882at2"/>
<dbReference type="GO" id="GO:0008477">
    <property type="term" value="F:purine nucleosidase activity"/>
    <property type="evidence" value="ECO:0007669"/>
    <property type="project" value="TreeGrafter"/>
</dbReference>
<evidence type="ECO:0000256" key="2">
    <source>
        <dbReference type="ARBA" id="ARBA00023295"/>
    </source>
</evidence>
<comment type="caution">
    <text evidence="4">The sequence shown here is derived from an EMBL/GenBank/DDBJ whole genome shotgun (WGS) entry which is preliminary data.</text>
</comment>
<dbReference type="eggNOG" id="COG1957">
    <property type="taxonomic scope" value="Bacteria"/>
</dbReference>